<proteinExistence type="predicted"/>
<protein>
    <recommendedName>
        <fullName evidence="2">CorA-like transporter domain-containing protein</fullName>
    </recommendedName>
</protein>
<evidence type="ECO:0000256" key="1">
    <source>
        <dbReference type="SAM" id="MobiDB-lite"/>
    </source>
</evidence>
<dbReference type="EMBL" id="JAULSN010000004">
    <property type="protein sequence ID" value="KAK3374188.1"/>
    <property type="molecule type" value="Genomic_DNA"/>
</dbReference>
<evidence type="ECO:0000313" key="3">
    <source>
        <dbReference type="EMBL" id="KAK3374188.1"/>
    </source>
</evidence>
<evidence type="ECO:0000259" key="2">
    <source>
        <dbReference type="Pfam" id="PF26616"/>
    </source>
</evidence>
<sequence>MSDDPHVYPLDLPRGQIDPDDLHWYSEELNHRAPQLFAENETICQVDLHQHSPSRPKATPTPGDPKEPATASQELSGGPCQKPRPGSDEEVKLSKQTSLSTAESLRSTLEAEQLPGSTRLFTIYRANSWSRMKITADMFRALCTSLKTFPRMLDLLRGMQYKSAPSDEHFMSCYNRIHGLAGDPSGGDTQPTPKTELSFQVCYNLRHFERHGRDLKDPWSCRQTVIYQRHEVSAAKSSWIVVQPSARWQASLDDVATGNATHPLFLHIRSLSSAIANNWEYLEYLSSLVLSYDQDAAFPKAPDKFDFDFTLHQKVQSVRKRLIHVKTILQGTLRTVLSISSLARAIRNLGCVSGVEDDAFNREMEHIMRDLEAYKSTSDELLSLSADIRSTISSVLNFRNQDLANGNSVQIHRIAEDNARETQIMNDIAKQTYKDSRAVRIATVIALIYLPANLVTVRPPMTAAPC</sequence>
<dbReference type="Pfam" id="PF26616">
    <property type="entry name" value="CorA-like"/>
    <property type="match status" value="1"/>
</dbReference>
<accession>A0AAE0N8Q5</accession>
<feature type="domain" description="CorA-like transporter" evidence="2">
    <location>
        <begin position="94"/>
        <end position="256"/>
    </location>
</feature>
<feature type="region of interest" description="Disordered" evidence="1">
    <location>
        <begin position="1"/>
        <end position="20"/>
    </location>
</feature>
<reference evidence="3" key="2">
    <citation type="submission" date="2023-06" db="EMBL/GenBank/DDBJ databases">
        <authorList>
            <consortium name="Lawrence Berkeley National Laboratory"/>
            <person name="Haridas S."/>
            <person name="Hensen N."/>
            <person name="Bonometti L."/>
            <person name="Westerberg I."/>
            <person name="Brannstrom I.O."/>
            <person name="Guillou S."/>
            <person name="Cros-Aarteil S."/>
            <person name="Calhoun S."/>
            <person name="Kuo A."/>
            <person name="Mondo S."/>
            <person name="Pangilinan J."/>
            <person name="Riley R."/>
            <person name="Labutti K."/>
            <person name="Andreopoulos B."/>
            <person name="Lipzen A."/>
            <person name="Chen C."/>
            <person name="Yanf M."/>
            <person name="Daum C."/>
            <person name="Ng V."/>
            <person name="Clum A."/>
            <person name="Steindorff A."/>
            <person name="Ohm R."/>
            <person name="Martin F."/>
            <person name="Silar P."/>
            <person name="Natvig D."/>
            <person name="Lalanne C."/>
            <person name="Gautier V."/>
            <person name="Ament-Velasquez S.L."/>
            <person name="Kruys A."/>
            <person name="Hutchinson M.I."/>
            <person name="Powell A.J."/>
            <person name="Barry K."/>
            <person name="Miller A.N."/>
            <person name="Grigoriev I.V."/>
            <person name="Debuchy R."/>
            <person name="Gladieux P."/>
            <person name="Thoren M.H."/>
            <person name="Johannesson H."/>
        </authorList>
    </citation>
    <scope>NUCLEOTIDE SEQUENCE</scope>
    <source>
        <strain evidence="3">CBS 958.72</strain>
    </source>
</reference>
<evidence type="ECO:0000313" key="4">
    <source>
        <dbReference type="Proteomes" id="UP001287356"/>
    </source>
</evidence>
<gene>
    <name evidence="3" type="ORF">B0T24DRAFT_625880</name>
</gene>
<dbReference type="AlphaFoldDB" id="A0AAE0N8Q5"/>
<comment type="caution">
    <text evidence="3">The sequence shown here is derived from an EMBL/GenBank/DDBJ whole genome shotgun (WGS) entry which is preliminary data.</text>
</comment>
<feature type="region of interest" description="Disordered" evidence="1">
    <location>
        <begin position="49"/>
        <end position="106"/>
    </location>
</feature>
<keyword evidence="4" id="KW-1185">Reference proteome</keyword>
<dbReference type="Proteomes" id="UP001287356">
    <property type="component" value="Unassembled WGS sequence"/>
</dbReference>
<reference evidence="3" key="1">
    <citation type="journal article" date="2023" name="Mol. Phylogenet. Evol.">
        <title>Genome-scale phylogeny and comparative genomics of the fungal order Sordariales.</title>
        <authorList>
            <person name="Hensen N."/>
            <person name="Bonometti L."/>
            <person name="Westerberg I."/>
            <person name="Brannstrom I.O."/>
            <person name="Guillou S."/>
            <person name="Cros-Aarteil S."/>
            <person name="Calhoun S."/>
            <person name="Haridas S."/>
            <person name="Kuo A."/>
            <person name="Mondo S."/>
            <person name="Pangilinan J."/>
            <person name="Riley R."/>
            <person name="LaButti K."/>
            <person name="Andreopoulos B."/>
            <person name="Lipzen A."/>
            <person name="Chen C."/>
            <person name="Yan M."/>
            <person name="Daum C."/>
            <person name="Ng V."/>
            <person name="Clum A."/>
            <person name="Steindorff A."/>
            <person name="Ohm R.A."/>
            <person name="Martin F."/>
            <person name="Silar P."/>
            <person name="Natvig D.O."/>
            <person name="Lalanne C."/>
            <person name="Gautier V."/>
            <person name="Ament-Velasquez S.L."/>
            <person name="Kruys A."/>
            <person name="Hutchinson M.I."/>
            <person name="Powell A.J."/>
            <person name="Barry K."/>
            <person name="Miller A.N."/>
            <person name="Grigoriev I.V."/>
            <person name="Debuchy R."/>
            <person name="Gladieux P."/>
            <person name="Hiltunen Thoren M."/>
            <person name="Johannesson H."/>
        </authorList>
    </citation>
    <scope>NUCLEOTIDE SEQUENCE</scope>
    <source>
        <strain evidence="3">CBS 958.72</strain>
    </source>
</reference>
<feature type="compositionally biased region" description="Polar residues" evidence="1">
    <location>
        <begin position="94"/>
        <end position="106"/>
    </location>
</feature>
<name>A0AAE0N8Q5_9PEZI</name>
<organism evidence="3 4">
    <name type="scientific">Lasiosphaeria ovina</name>
    <dbReference type="NCBI Taxonomy" id="92902"/>
    <lineage>
        <taxon>Eukaryota</taxon>
        <taxon>Fungi</taxon>
        <taxon>Dikarya</taxon>
        <taxon>Ascomycota</taxon>
        <taxon>Pezizomycotina</taxon>
        <taxon>Sordariomycetes</taxon>
        <taxon>Sordariomycetidae</taxon>
        <taxon>Sordariales</taxon>
        <taxon>Lasiosphaeriaceae</taxon>
        <taxon>Lasiosphaeria</taxon>
    </lineage>
</organism>
<dbReference type="InterPro" id="IPR058257">
    <property type="entry name" value="CorA-like_dom"/>
</dbReference>